<protein>
    <submittedName>
        <fullName evidence="13">Heme A synthase</fullName>
    </submittedName>
</protein>
<dbReference type="AlphaFoldDB" id="A0A517ZMI2"/>
<dbReference type="PANTHER" id="PTHR35457">
    <property type="entry name" value="HEME A SYNTHASE"/>
    <property type="match status" value="1"/>
</dbReference>
<dbReference type="PANTHER" id="PTHR35457:SF1">
    <property type="entry name" value="HEME A SYNTHASE"/>
    <property type="match status" value="1"/>
</dbReference>
<dbReference type="GO" id="GO:0006784">
    <property type="term" value="P:heme A biosynthetic process"/>
    <property type="evidence" value="ECO:0007669"/>
    <property type="project" value="InterPro"/>
</dbReference>
<evidence type="ECO:0000256" key="3">
    <source>
        <dbReference type="ARBA" id="ARBA00022692"/>
    </source>
</evidence>
<evidence type="ECO:0000256" key="8">
    <source>
        <dbReference type="ARBA" id="ARBA00023133"/>
    </source>
</evidence>
<evidence type="ECO:0000256" key="12">
    <source>
        <dbReference type="SAM" id="Phobius"/>
    </source>
</evidence>
<feature type="transmembrane region" description="Helical" evidence="12">
    <location>
        <begin position="265"/>
        <end position="286"/>
    </location>
</feature>
<keyword evidence="4" id="KW-0479">Metal-binding</keyword>
<keyword evidence="5 12" id="KW-1133">Transmembrane helix</keyword>
<keyword evidence="9 12" id="KW-0472">Membrane</keyword>
<evidence type="ECO:0000256" key="9">
    <source>
        <dbReference type="ARBA" id="ARBA00023136"/>
    </source>
</evidence>
<dbReference type="GO" id="GO:0016491">
    <property type="term" value="F:oxidoreductase activity"/>
    <property type="evidence" value="ECO:0007669"/>
    <property type="project" value="UniProtKB-KW"/>
</dbReference>
<evidence type="ECO:0000256" key="6">
    <source>
        <dbReference type="ARBA" id="ARBA00023002"/>
    </source>
</evidence>
<evidence type="ECO:0000256" key="11">
    <source>
        <dbReference type="ARBA" id="ARBA00023444"/>
    </source>
</evidence>
<feature type="transmembrane region" description="Helical" evidence="12">
    <location>
        <begin position="168"/>
        <end position="191"/>
    </location>
</feature>
<evidence type="ECO:0000256" key="2">
    <source>
        <dbReference type="ARBA" id="ARBA00022475"/>
    </source>
</evidence>
<gene>
    <name evidence="13" type="primary">ctaA</name>
    <name evidence="13" type="ORF">Mal52_21660</name>
</gene>
<evidence type="ECO:0000313" key="14">
    <source>
        <dbReference type="Proteomes" id="UP000319383"/>
    </source>
</evidence>
<dbReference type="GO" id="GO:0016020">
    <property type="term" value="C:membrane"/>
    <property type="evidence" value="ECO:0007669"/>
    <property type="project" value="UniProtKB-SubCell"/>
</dbReference>
<comment type="subcellular location">
    <subcellularLocation>
        <location evidence="1">Membrane</location>
        <topology evidence="1">Multi-pass membrane protein</topology>
    </subcellularLocation>
</comment>
<feature type="transmembrane region" description="Helical" evidence="12">
    <location>
        <begin position="125"/>
        <end position="147"/>
    </location>
</feature>
<dbReference type="EMBL" id="CP036276">
    <property type="protein sequence ID" value="QDU43690.1"/>
    <property type="molecule type" value="Genomic_DNA"/>
</dbReference>
<reference evidence="13 14" key="1">
    <citation type="submission" date="2019-02" db="EMBL/GenBank/DDBJ databases">
        <title>Deep-cultivation of Planctomycetes and their phenomic and genomic characterization uncovers novel biology.</title>
        <authorList>
            <person name="Wiegand S."/>
            <person name="Jogler M."/>
            <person name="Boedeker C."/>
            <person name="Pinto D."/>
            <person name="Vollmers J."/>
            <person name="Rivas-Marin E."/>
            <person name="Kohn T."/>
            <person name="Peeters S.H."/>
            <person name="Heuer A."/>
            <person name="Rast P."/>
            <person name="Oberbeckmann S."/>
            <person name="Bunk B."/>
            <person name="Jeske O."/>
            <person name="Meyerdierks A."/>
            <person name="Storesund J.E."/>
            <person name="Kallscheuer N."/>
            <person name="Luecker S."/>
            <person name="Lage O.M."/>
            <person name="Pohl T."/>
            <person name="Merkel B.J."/>
            <person name="Hornburger P."/>
            <person name="Mueller R.-W."/>
            <person name="Bruemmer F."/>
            <person name="Labrenz M."/>
            <person name="Spormann A.M."/>
            <person name="Op den Camp H."/>
            <person name="Overmann J."/>
            <person name="Amann R."/>
            <person name="Jetten M.S.M."/>
            <person name="Mascher T."/>
            <person name="Medema M.H."/>
            <person name="Devos D.P."/>
            <person name="Kaster A.-K."/>
            <person name="Ovreas L."/>
            <person name="Rohde M."/>
            <person name="Galperin M.Y."/>
            <person name="Jogler C."/>
        </authorList>
    </citation>
    <scope>NUCLEOTIDE SEQUENCE [LARGE SCALE GENOMIC DNA]</scope>
    <source>
        <strain evidence="13 14">Mal52</strain>
    </source>
</reference>
<keyword evidence="7" id="KW-0408">Iron</keyword>
<feature type="transmembrane region" description="Helical" evidence="12">
    <location>
        <begin position="71"/>
        <end position="90"/>
    </location>
</feature>
<dbReference type="InterPro" id="IPR003780">
    <property type="entry name" value="COX15/CtaA_fam"/>
</dbReference>
<evidence type="ECO:0000256" key="5">
    <source>
        <dbReference type="ARBA" id="ARBA00022989"/>
    </source>
</evidence>
<sequence>MKPTVYQPWVFRFAVFTACVALLPIVMGGLVTTMKAGMAFADWPSSDGHGMFAYPWLQSAGDKFFEHGHRLAGMLIGFVSIVLAAILWVCEKRTWVRWCGVAVLLCVIAQGLLGGQRVLLDQLGLAFLHGGFANLVFAFMAAVALFTSRGWLNAAEKTVPNNIHRIRTFAAASTAVLFVQYILGGLLRHLGWWPHQHLGFAVVVFVVVSMTVWVARTDKQPWIWKPAHWLALMLVAQIALGLGAWVTKFGFGNYLVVEGSLSQVIFRTAHFVLGLLTFMVSVNLLLRAARLCAVNDGSRNNAPVMENSFVSPNQFSLQGGAR</sequence>
<accession>A0A517ZMI2</accession>
<organism evidence="13 14">
    <name type="scientific">Symmachiella dynata</name>
    <dbReference type="NCBI Taxonomy" id="2527995"/>
    <lineage>
        <taxon>Bacteria</taxon>
        <taxon>Pseudomonadati</taxon>
        <taxon>Planctomycetota</taxon>
        <taxon>Planctomycetia</taxon>
        <taxon>Planctomycetales</taxon>
        <taxon>Planctomycetaceae</taxon>
        <taxon>Symmachiella</taxon>
    </lineage>
</organism>
<dbReference type="GO" id="GO:0046872">
    <property type="term" value="F:metal ion binding"/>
    <property type="evidence" value="ECO:0007669"/>
    <property type="project" value="UniProtKB-KW"/>
</dbReference>
<name>A0A517ZMI2_9PLAN</name>
<keyword evidence="6" id="KW-0560">Oxidoreductase</keyword>
<keyword evidence="14" id="KW-1185">Reference proteome</keyword>
<dbReference type="InterPro" id="IPR050450">
    <property type="entry name" value="COX15/CtaA_HemeA_synthase"/>
</dbReference>
<keyword evidence="8" id="KW-0350">Heme biosynthesis</keyword>
<evidence type="ECO:0000256" key="7">
    <source>
        <dbReference type="ARBA" id="ARBA00023004"/>
    </source>
</evidence>
<dbReference type="RefSeq" id="WP_145375926.1">
    <property type="nucleotide sequence ID" value="NZ_CP036276.1"/>
</dbReference>
<feature type="transmembrane region" description="Helical" evidence="12">
    <location>
        <begin position="95"/>
        <end position="113"/>
    </location>
</feature>
<feature type="transmembrane region" description="Helical" evidence="12">
    <location>
        <begin position="197"/>
        <end position="215"/>
    </location>
</feature>
<dbReference type="Proteomes" id="UP000319383">
    <property type="component" value="Chromosome"/>
</dbReference>
<keyword evidence="10" id="KW-1015">Disulfide bond</keyword>
<dbReference type="Pfam" id="PF02628">
    <property type="entry name" value="COX15-CtaA"/>
    <property type="match status" value="1"/>
</dbReference>
<keyword evidence="3 12" id="KW-0812">Transmembrane</keyword>
<evidence type="ECO:0000256" key="10">
    <source>
        <dbReference type="ARBA" id="ARBA00023157"/>
    </source>
</evidence>
<evidence type="ECO:0000256" key="1">
    <source>
        <dbReference type="ARBA" id="ARBA00004141"/>
    </source>
</evidence>
<evidence type="ECO:0000256" key="4">
    <source>
        <dbReference type="ARBA" id="ARBA00022723"/>
    </source>
</evidence>
<evidence type="ECO:0000313" key="13">
    <source>
        <dbReference type="EMBL" id="QDU43690.1"/>
    </source>
</evidence>
<comment type="pathway">
    <text evidence="11">Porphyrin-containing compound metabolism.</text>
</comment>
<proteinExistence type="predicted"/>
<keyword evidence="2" id="KW-1003">Cell membrane</keyword>
<feature type="transmembrane region" description="Helical" evidence="12">
    <location>
        <begin position="227"/>
        <end position="245"/>
    </location>
</feature>
<dbReference type="KEGG" id="sdyn:Mal52_21660"/>